<dbReference type="InterPro" id="IPR039131">
    <property type="entry name" value="NDUFAF1"/>
</dbReference>
<keyword evidence="7" id="KW-1185">Reference proteome</keyword>
<dbReference type="EMBL" id="VSWC01000015">
    <property type="protein sequence ID" value="KAA1113546.1"/>
    <property type="molecule type" value="Genomic_DNA"/>
</dbReference>
<keyword evidence="2" id="KW-0732">Signal</keyword>
<sequence>MIVTHPGLCLFLFSIQLASLAPASLDIRRSNAPVVDDGQAENQDRAGTIKPFLVIFGSANRAWNTENWTEVSDTVRGGQSKAMLKYLDRSDRTAGVSLEGMLDTKTLGGAGFASQVYRHPISLPMADRYSAFFLEVEPVEEGHQGLVRTFTFGARDRPLGSPNESALTYQFDFQLPALVTVQRDSASTKLDQLVRISIPFNKLVPTFRGRPKSDEKPFDPHQITQISFMARSFFNHQSGPFLLNIRRLGLE</sequence>
<organism evidence="5 7">
    <name type="scientific">Puccinia graminis f. sp. tritici</name>
    <dbReference type="NCBI Taxonomy" id="56615"/>
    <lineage>
        <taxon>Eukaryota</taxon>
        <taxon>Fungi</taxon>
        <taxon>Dikarya</taxon>
        <taxon>Basidiomycota</taxon>
        <taxon>Pucciniomycotina</taxon>
        <taxon>Pucciniomycetes</taxon>
        <taxon>Pucciniales</taxon>
        <taxon>Pucciniaceae</taxon>
        <taxon>Puccinia</taxon>
    </lineage>
</organism>
<dbReference type="PANTHER" id="PTHR13194:SF19">
    <property type="entry name" value="NAD(P)-BINDING ROSSMANN-FOLD SUPERFAMILY PROTEIN"/>
    <property type="match status" value="1"/>
</dbReference>
<dbReference type="InterPro" id="IPR008979">
    <property type="entry name" value="Galactose-bd-like_sf"/>
</dbReference>
<feature type="domain" description="NADH:ubiquinone oxidoreductase intermediate-associated protein 30" evidence="3">
    <location>
        <begin position="64"/>
        <end position="245"/>
    </location>
</feature>
<gene>
    <name evidence="4" type="ORF">PGT21_033285</name>
    <name evidence="5" type="ORF">PGT21_033375</name>
    <name evidence="6" type="ORF">PGTUg99_026443</name>
</gene>
<dbReference type="InterPro" id="IPR013857">
    <property type="entry name" value="NADH-UbQ_OxRdtase-assoc_prot30"/>
</dbReference>
<dbReference type="SUPFAM" id="SSF49785">
    <property type="entry name" value="Galactose-binding domain-like"/>
    <property type="match status" value="1"/>
</dbReference>
<reference evidence="7 8" key="1">
    <citation type="submission" date="2019-05" db="EMBL/GenBank/DDBJ databases">
        <title>Emergence of the Ug99 lineage of the wheat stem rust pathogen through somatic hybridization.</title>
        <authorList>
            <person name="Li F."/>
            <person name="Upadhyaya N.M."/>
            <person name="Sperschneider J."/>
            <person name="Matny O."/>
            <person name="Nguyen-Phuc H."/>
            <person name="Mago R."/>
            <person name="Raley C."/>
            <person name="Miller M.E."/>
            <person name="Silverstein K.A.T."/>
            <person name="Henningsen E."/>
            <person name="Hirsch C.D."/>
            <person name="Visser B."/>
            <person name="Pretorius Z.A."/>
            <person name="Steffenson B.J."/>
            <person name="Schwessinger B."/>
            <person name="Dodds P.N."/>
            <person name="Figueroa M."/>
        </authorList>
    </citation>
    <scope>NUCLEOTIDE SEQUENCE [LARGE SCALE GENOMIC DNA]</scope>
    <source>
        <strain evidence="5">21-0</strain>
        <strain evidence="6 8">Ug99</strain>
    </source>
</reference>
<protein>
    <recommendedName>
        <fullName evidence="3">NADH:ubiquinone oxidoreductase intermediate-associated protein 30 domain-containing protein</fullName>
    </recommendedName>
</protein>
<evidence type="ECO:0000313" key="6">
    <source>
        <dbReference type="EMBL" id="KAA1130853.1"/>
    </source>
</evidence>
<name>A0A5B0QK21_PUCGR</name>
<proteinExistence type="inferred from homology"/>
<dbReference type="EMBL" id="VDEP01000106">
    <property type="protein sequence ID" value="KAA1130853.1"/>
    <property type="molecule type" value="Genomic_DNA"/>
</dbReference>
<evidence type="ECO:0000259" key="3">
    <source>
        <dbReference type="Pfam" id="PF08547"/>
    </source>
</evidence>
<evidence type="ECO:0000313" key="8">
    <source>
        <dbReference type="Proteomes" id="UP000325313"/>
    </source>
</evidence>
<dbReference type="Proteomes" id="UP000325313">
    <property type="component" value="Unassembled WGS sequence"/>
</dbReference>
<comment type="caution">
    <text evidence="5">The sequence shown here is derived from an EMBL/GenBank/DDBJ whole genome shotgun (WGS) entry which is preliminary data.</text>
</comment>
<evidence type="ECO:0000313" key="7">
    <source>
        <dbReference type="Proteomes" id="UP000324748"/>
    </source>
</evidence>
<evidence type="ECO:0000313" key="4">
    <source>
        <dbReference type="EMBL" id="KAA1113537.1"/>
    </source>
</evidence>
<dbReference type="AlphaFoldDB" id="A0A5B0QK21"/>
<dbReference type="EMBL" id="VSWC01000015">
    <property type="protein sequence ID" value="KAA1113537.1"/>
    <property type="molecule type" value="Genomic_DNA"/>
</dbReference>
<dbReference type="OrthoDB" id="426386at2759"/>
<evidence type="ECO:0000313" key="5">
    <source>
        <dbReference type="EMBL" id="KAA1113546.1"/>
    </source>
</evidence>
<evidence type="ECO:0000256" key="2">
    <source>
        <dbReference type="SAM" id="SignalP"/>
    </source>
</evidence>
<feature type="signal peptide" evidence="2">
    <location>
        <begin position="1"/>
        <end position="23"/>
    </location>
</feature>
<dbReference type="GO" id="GO:0051082">
    <property type="term" value="F:unfolded protein binding"/>
    <property type="evidence" value="ECO:0007669"/>
    <property type="project" value="TreeGrafter"/>
</dbReference>
<evidence type="ECO:0000256" key="1">
    <source>
        <dbReference type="ARBA" id="ARBA00007884"/>
    </source>
</evidence>
<accession>A0A5B0QK21</accession>
<feature type="chain" id="PRO_5033847820" description="NADH:ubiquinone oxidoreductase intermediate-associated protein 30 domain-containing protein" evidence="2">
    <location>
        <begin position="24"/>
        <end position="251"/>
    </location>
</feature>
<dbReference type="GO" id="GO:0010257">
    <property type="term" value="P:NADH dehydrogenase complex assembly"/>
    <property type="evidence" value="ECO:0007669"/>
    <property type="project" value="TreeGrafter"/>
</dbReference>
<comment type="similarity">
    <text evidence="1">Belongs to the CIA30 family.</text>
</comment>
<dbReference type="Proteomes" id="UP000324748">
    <property type="component" value="Unassembled WGS sequence"/>
</dbReference>
<dbReference type="Pfam" id="PF08547">
    <property type="entry name" value="CIA30"/>
    <property type="match status" value="1"/>
</dbReference>
<dbReference type="PANTHER" id="PTHR13194">
    <property type="entry name" value="COMPLEX I INTERMEDIATE-ASSOCIATED PROTEIN 30"/>
    <property type="match status" value="1"/>
</dbReference>